<reference evidence="3" key="1">
    <citation type="submission" date="2023-06" db="EMBL/GenBank/DDBJ databases">
        <title>Genome-scale phylogeny and comparative genomics of the fungal order Sordariales.</title>
        <authorList>
            <consortium name="Lawrence Berkeley National Laboratory"/>
            <person name="Hensen N."/>
            <person name="Bonometti L."/>
            <person name="Westerberg I."/>
            <person name="Brannstrom I.O."/>
            <person name="Guillou S."/>
            <person name="Cros-Aarteil S."/>
            <person name="Calhoun S."/>
            <person name="Haridas S."/>
            <person name="Kuo A."/>
            <person name="Mondo S."/>
            <person name="Pangilinan J."/>
            <person name="Riley R."/>
            <person name="LaButti K."/>
            <person name="Andreopoulos B."/>
            <person name="Lipzen A."/>
            <person name="Chen C."/>
            <person name="Yanf M."/>
            <person name="Daum C."/>
            <person name="Ng V."/>
            <person name="Clum A."/>
            <person name="Steindorff A."/>
            <person name="Ohm R."/>
            <person name="Martin F."/>
            <person name="Silar P."/>
            <person name="Natvig D."/>
            <person name="Lalanne C."/>
            <person name="Gautier V."/>
            <person name="Ament-velasquez S.L."/>
            <person name="Kruys A."/>
            <person name="Hutchinson M.I."/>
            <person name="Powell A.J."/>
            <person name="Barry K."/>
            <person name="Miller A.N."/>
            <person name="Grigoriev I.V."/>
            <person name="Debuchy R."/>
            <person name="Gladieux P."/>
            <person name="Thoren M.H."/>
            <person name="Johannesson H."/>
        </authorList>
    </citation>
    <scope>NUCLEOTIDE SEQUENCE</scope>
    <source>
        <strain evidence="3">SMH3187-1</strain>
    </source>
</reference>
<keyword evidence="2" id="KW-1133">Transmembrane helix</keyword>
<feature type="compositionally biased region" description="Basic and acidic residues" evidence="1">
    <location>
        <begin position="275"/>
        <end position="284"/>
    </location>
</feature>
<feature type="transmembrane region" description="Helical" evidence="2">
    <location>
        <begin position="243"/>
        <end position="268"/>
    </location>
</feature>
<keyword evidence="2" id="KW-0812">Transmembrane</keyword>
<comment type="caution">
    <text evidence="3">The sequence shown here is derived from an EMBL/GenBank/DDBJ whole genome shotgun (WGS) entry which is preliminary data.</text>
</comment>
<dbReference type="InterPro" id="IPR052413">
    <property type="entry name" value="SUR7_domain"/>
</dbReference>
<dbReference type="PANTHER" id="PTHR28019:SF3">
    <property type="entry name" value="INTEGRAL MEMBRANE PROTEIN (AFU_ORTHOLOGUE AFUA_6G07470)"/>
    <property type="match status" value="1"/>
</dbReference>
<dbReference type="AlphaFoldDB" id="A0AA40K523"/>
<keyword evidence="4" id="KW-1185">Reference proteome</keyword>
<dbReference type="GO" id="GO:0051285">
    <property type="term" value="C:cell cortex of cell tip"/>
    <property type="evidence" value="ECO:0007669"/>
    <property type="project" value="TreeGrafter"/>
</dbReference>
<dbReference type="Pfam" id="PF06687">
    <property type="entry name" value="SUR7"/>
    <property type="match status" value="1"/>
</dbReference>
<evidence type="ECO:0000256" key="2">
    <source>
        <dbReference type="SAM" id="Phobius"/>
    </source>
</evidence>
<dbReference type="PANTHER" id="PTHR28019">
    <property type="entry name" value="CELL MEMBRANE PROTEIN YLR413W-RELATED"/>
    <property type="match status" value="1"/>
</dbReference>
<dbReference type="GO" id="GO:0005886">
    <property type="term" value="C:plasma membrane"/>
    <property type="evidence" value="ECO:0007669"/>
    <property type="project" value="InterPro"/>
</dbReference>
<dbReference type="EMBL" id="JAUKUD010000004">
    <property type="protein sequence ID" value="KAK0746205.1"/>
    <property type="molecule type" value="Genomic_DNA"/>
</dbReference>
<feature type="region of interest" description="Disordered" evidence="1">
    <location>
        <begin position="275"/>
        <end position="333"/>
    </location>
</feature>
<feature type="compositionally biased region" description="Polar residues" evidence="1">
    <location>
        <begin position="298"/>
        <end position="318"/>
    </location>
</feature>
<protein>
    <submittedName>
        <fullName evidence="3">SUR7/PalI family-domain-containing protein</fullName>
    </submittedName>
</protein>
<keyword evidence="2" id="KW-0472">Membrane</keyword>
<accession>A0AA40K523</accession>
<dbReference type="InterPro" id="IPR009571">
    <property type="entry name" value="SUR7/Rim9-like_fungi"/>
</dbReference>
<sequence length="333" mass="35552">MANFGRFVCVAIPILCTVASLIALLVAALAGVTDKSLYMFRVNTTELQIPSSLIGNILNARDPAPQDFHDPTTLINTGTKVATGGNITAADLGIYDLYDIGLWGYCYTPQNGSRACTKPAFNWAAAVLNETTNDINTLITLSGQNIKLPKEIGTAVEAFGTASRWTQIVFIIAFVSLAVELFFGIFANCSRAFSCVTFIVSAIATTAVCGAAALATATAVVVVGAVESTAKFYGIRGDFNMKYLAAVWIAAAFALAAGLFWLFTICCCKPDRSKSSRGHGDGEKFMQGPYQPIGGDNGYQQSGGFARPFSQQPQSYGQPQRDMAYEPYSHSRA</sequence>
<dbReference type="GO" id="GO:0031505">
    <property type="term" value="P:fungal-type cell wall organization"/>
    <property type="evidence" value="ECO:0007669"/>
    <property type="project" value="TreeGrafter"/>
</dbReference>
<dbReference type="Proteomes" id="UP001172155">
    <property type="component" value="Unassembled WGS sequence"/>
</dbReference>
<feature type="transmembrane region" description="Helical" evidence="2">
    <location>
        <begin position="198"/>
        <end position="223"/>
    </location>
</feature>
<proteinExistence type="predicted"/>
<evidence type="ECO:0000313" key="3">
    <source>
        <dbReference type="EMBL" id="KAK0746205.1"/>
    </source>
</evidence>
<feature type="transmembrane region" description="Helical" evidence="2">
    <location>
        <begin position="165"/>
        <end position="186"/>
    </location>
</feature>
<evidence type="ECO:0000256" key="1">
    <source>
        <dbReference type="SAM" id="MobiDB-lite"/>
    </source>
</evidence>
<gene>
    <name evidence="3" type="ORF">B0T18DRAFT_411070</name>
</gene>
<evidence type="ECO:0000313" key="4">
    <source>
        <dbReference type="Proteomes" id="UP001172155"/>
    </source>
</evidence>
<organism evidence="3 4">
    <name type="scientific">Schizothecium vesticola</name>
    <dbReference type="NCBI Taxonomy" id="314040"/>
    <lineage>
        <taxon>Eukaryota</taxon>
        <taxon>Fungi</taxon>
        <taxon>Dikarya</taxon>
        <taxon>Ascomycota</taxon>
        <taxon>Pezizomycotina</taxon>
        <taxon>Sordariomycetes</taxon>
        <taxon>Sordariomycetidae</taxon>
        <taxon>Sordariales</taxon>
        <taxon>Schizotheciaceae</taxon>
        <taxon>Schizothecium</taxon>
    </lineage>
</organism>
<name>A0AA40K523_9PEZI</name>